<dbReference type="InterPro" id="IPR018151">
    <property type="entry name" value="TF_GreA/GreB_CS"/>
</dbReference>
<proteinExistence type="predicted"/>
<evidence type="ECO:0000259" key="4">
    <source>
        <dbReference type="Pfam" id="PF03449"/>
    </source>
</evidence>
<name>A0A382EP28_9ZZZZ</name>
<evidence type="ECO:0000256" key="1">
    <source>
        <dbReference type="ARBA" id="ARBA00023015"/>
    </source>
</evidence>
<dbReference type="SUPFAM" id="SSF46557">
    <property type="entry name" value="GreA transcript cleavage protein, N-terminal domain"/>
    <property type="match status" value="1"/>
</dbReference>
<reference evidence="5" key="1">
    <citation type="submission" date="2018-05" db="EMBL/GenBank/DDBJ databases">
        <authorList>
            <person name="Lanie J.A."/>
            <person name="Ng W.-L."/>
            <person name="Kazmierczak K.M."/>
            <person name="Andrzejewski T.M."/>
            <person name="Davidsen T.M."/>
            <person name="Wayne K.J."/>
            <person name="Tettelin H."/>
            <person name="Glass J.I."/>
            <person name="Rusch D."/>
            <person name="Podicherti R."/>
            <person name="Tsui H.-C.T."/>
            <person name="Winkler M.E."/>
        </authorList>
    </citation>
    <scope>NUCLEOTIDE SEQUENCE</scope>
</reference>
<dbReference type="GO" id="GO:0070063">
    <property type="term" value="F:RNA polymerase binding"/>
    <property type="evidence" value="ECO:0007669"/>
    <property type="project" value="InterPro"/>
</dbReference>
<dbReference type="GO" id="GO:0003677">
    <property type="term" value="F:DNA binding"/>
    <property type="evidence" value="ECO:0007669"/>
    <property type="project" value="UniProtKB-KW"/>
</dbReference>
<dbReference type="AlphaFoldDB" id="A0A382EP28"/>
<evidence type="ECO:0000256" key="2">
    <source>
        <dbReference type="ARBA" id="ARBA00023125"/>
    </source>
</evidence>
<dbReference type="GO" id="GO:0032784">
    <property type="term" value="P:regulation of DNA-templated transcription elongation"/>
    <property type="evidence" value="ECO:0007669"/>
    <property type="project" value="InterPro"/>
</dbReference>
<dbReference type="PANTHER" id="PTHR30437:SF4">
    <property type="entry name" value="TRANSCRIPTION ELONGATION FACTOR GREA"/>
    <property type="match status" value="1"/>
</dbReference>
<gene>
    <name evidence="5" type="ORF">METZ01_LOCUS204471</name>
</gene>
<evidence type="ECO:0000313" key="5">
    <source>
        <dbReference type="EMBL" id="SVB51617.1"/>
    </source>
</evidence>
<sequence length="70" mass="7912">MTSRGAKQLRDELRRLKSERPVISATISVAREHGDLRENAEYHAAKEQQGLAEARIRDIEGKLSNAQIIE</sequence>
<organism evidence="5">
    <name type="scientific">marine metagenome</name>
    <dbReference type="NCBI Taxonomy" id="408172"/>
    <lineage>
        <taxon>unclassified sequences</taxon>
        <taxon>metagenomes</taxon>
        <taxon>ecological metagenomes</taxon>
    </lineage>
</organism>
<protein>
    <recommendedName>
        <fullName evidence="4">Transcription elongation factor GreA/GreB N-terminal domain-containing protein</fullName>
    </recommendedName>
</protein>
<keyword evidence="1" id="KW-0805">Transcription regulation</keyword>
<dbReference type="InterPro" id="IPR022691">
    <property type="entry name" value="Tscrpt_elong_fac_GreA/B_N"/>
</dbReference>
<keyword evidence="2" id="KW-0238">DNA-binding</keyword>
<feature type="non-terminal residue" evidence="5">
    <location>
        <position position="70"/>
    </location>
</feature>
<keyword evidence="3" id="KW-0804">Transcription</keyword>
<dbReference type="FunFam" id="1.10.287.180:FF:000001">
    <property type="entry name" value="Transcription elongation factor GreA"/>
    <property type="match status" value="1"/>
</dbReference>
<accession>A0A382EP28</accession>
<dbReference type="GO" id="GO:0006354">
    <property type="term" value="P:DNA-templated transcription elongation"/>
    <property type="evidence" value="ECO:0007669"/>
    <property type="project" value="TreeGrafter"/>
</dbReference>
<dbReference type="PANTHER" id="PTHR30437">
    <property type="entry name" value="TRANSCRIPTION ELONGATION FACTOR GREA"/>
    <property type="match status" value="1"/>
</dbReference>
<feature type="domain" description="Transcription elongation factor GreA/GreB N-terminal" evidence="4">
    <location>
        <begin position="1"/>
        <end position="68"/>
    </location>
</feature>
<evidence type="ECO:0000256" key="3">
    <source>
        <dbReference type="ARBA" id="ARBA00023163"/>
    </source>
</evidence>
<dbReference type="EMBL" id="UINC01045177">
    <property type="protein sequence ID" value="SVB51617.1"/>
    <property type="molecule type" value="Genomic_DNA"/>
</dbReference>
<dbReference type="Pfam" id="PF03449">
    <property type="entry name" value="GreA_GreB_N"/>
    <property type="match status" value="1"/>
</dbReference>
<dbReference type="InterPro" id="IPR023459">
    <property type="entry name" value="Tscrpt_elong_fac_GreA/B_fam"/>
</dbReference>
<dbReference type="Gene3D" id="1.10.287.180">
    <property type="entry name" value="Transcription elongation factor, GreA/GreB, N-terminal domain"/>
    <property type="match status" value="1"/>
</dbReference>
<dbReference type="PROSITE" id="PS00829">
    <property type="entry name" value="GREAB_1"/>
    <property type="match status" value="1"/>
</dbReference>
<dbReference type="InterPro" id="IPR036805">
    <property type="entry name" value="Tscrpt_elong_fac_GreA/B_N_sf"/>
</dbReference>